<protein>
    <recommendedName>
        <fullName evidence="3">Glycine-rich domain-containing protein</fullName>
    </recommendedName>
</protein>
<gene>
    <name evidence="4" type="ORF">J2X31_000037</name>
</gene>
<feature type="compositionally biased region" description="Gly residues" evidence="1">
    <location>
        <begin position="233"/>
        <end position="244"/>
    </location>
</feature>
<keyword evidence="2" id="KW-1133">Transmembrane helix</keyword>
<evidence type="ECO:0000313" key="5">
    <source>
        <dbReference type="Proteomes" id="UP001255185"/>
    </source>
</evidence>
<dbReference type="Proteomes" id="UP001255185">
    <property type="component" value="Unassembled WGS sequence"/>
</dbReference>
<dbReference type="Pfam" id="PF21722">
    <property type="entry name" value="Gly_rich_2"/>
    <property type="match status" value="1"/>
</dbReference>
<dbReference type="EMBL" id="JAVDVI010000001">
    <property type="protein sequence ID" value="MDR6966044.1"/>
    <property type="molecule type" value="Genomic_DNA"/>
</dbReference>
<proteinExistence type="predicted"/>
<dbReference type="RefSeq" id="WP_310023477.1">
    <property type="nucleotide sequence ID" value="NZ_JAVDVI010000001.1"/>
</dbReference>
<evidence type="ECO:0000256" key="1">
    <source>
        <dbReference type="SAM" id="MobiDB-lite"/>
    </source>
</evidence>
<evidence type="ECO:0000259" key="3">
    <source>
        <dbReference type="Pfam" id="PF21722"/>
    </source>
</evidence>
<keyword evidence="5" id="KW-1185">Reference proteome</keyword>
<keyword evidence="2" id="KW-0472">Membrane</keyword>
<name>A0ABU1TJ87_9FLAO</name>
<feature type="compositionally biased region" description="Gly residues" evidence="1">
    <location>
        <begin position="184"/>
        <end position="198"/>
    </location>
</feature>
<feature type="domain" description="Glycine-rich" evidence="3">
    <location>
        <begin position="54"/>
        <end position="266"/>
    </location>
</feature>
<comment type="caution">
    <text evidence="4">The sequence shown here is derived from an EMBL/GenBank/DDBJ whole genome shotgun (WGS) entry which is preliminary data.</text>
</comment>
<dbReference type="NCBIfam" id="NF033708">
    <property type="entry name" value="T9SS_Cterm_ChiA"/>
    <property type="match status" value="1"/>
</dbReference>
<evidence type="ECO:0000256" key="2">
    <source>
        <dbReference type="SAM" id="Phobius"/>
    </source>
</evidence>
<feature type="compositionally biased region" description="Low complexity" evidence="1">
    <location>
        <begin position="199"/>
        <end position="219"/>
    </location>
</feature>
<evidence type="ECO:0000313" key="4">
    <source>
        <dbReference type="EMBL" id="MDR6966044.1"/>
    </source>
</evidence>
<accession>A0ABU1TJ87</accession>
<feature type="region of interest" description="Disordered" evidence="1">
    <location>
        <begin position="184"/>
        <end position="254"/>
    </location>
</feature>
<reference evidence="4 5" key="1">
    <citation type="submission" date="2023-07" db="EMBL/GenBank/DDBJ databases">
        <title>Sorghum-associated microbial communities from plants grown in Nebraska, USA.</title>
        <authorList>
            <person name="Schachtman D."/>
        </authorList>
    </citation>
    <scope>NUCLEOTIDE SEQUENCE [LARGE SCALE GENOMIC DNA]</scope>
    <source>
        <strain evidence="4 5">3773</strain>
    </source>
</reference>
<feature type="transmembrane region" description="Helical" evidence="2">
    <location>
        <begin position="32"/>
        <end position="52"/>
    </location>
</feature>
<dbReference type="InterPro" id="IPR049304">
    <property type="entry name" value="Gly_rich_dom"/>
</dbReference>
<keyword evidence="2" id="KW-0812">Transmembrane</keyword>
<sequence length="1227" mass="129048">MKKTKIALDKIFRQEDSSILLQKVNSFNFSKIYFFLFMICSANLYSQTTVILPSGSTNWTVPCGVTSITVEVWGAGGAGGGVTGNPSAGGGGSGGGYVSSTFTVTPNASIAYSVGAGGNGSNGTVNKNGGSSWFISNTTLLAIGGNGAANLTTNTNFGAGALAPTTGNIGGTLASSYGGRGGNGIDAGTDTSGGGGSSAGTTAPGNTTGITGGTAPTNGYAGANGRNSNDNGITGGVGAGGSGGRANTATDRLGGNGGAGQIRITYTVGAVPSSSLPYGNNVWNVHAWNGGDISGGSGAWSTDYRGFYVNSNLDFNTVAHWGINASPSSATGWTGCTVDIDNFSFAAKRQGFPCGLYRIDVLRNDDIAQLYINDILVWSRVDWSGDGATPASNLNVWTGTLGPNDRVELRISEGAGGADGHITFTVVSPTAPTLTGPASNIICSGTTATLNATGSNVATAASTLWFQGASCPTIGFVQEFETMPYVATQTTVNSLASGILNLTSANATPADPMIYMEDVLLSAINPTVQRYISMRYRVVAGTAIMTEVYFKKGALALAEDKVVRGNLISDGSWHVLSIDMGANSNWNNTGGNITGWRFDYTTGANVTMEIDYIVLASLPVMENTATDDSSIIVSPTVSPTSYTVLKVAESSCGTLSACSTTQIYVNKTWIGGTGDWNVAANWSPSGVPTSDQCVVGTSGNITVNANGNAKKVTLTNTTALTIPSNNTLTVVDEINIGVNAAFTIQDSGSLVQENNTTNTGNITFIRNAKPMKRYDFTYWSSPVAAQNLDAVSPMTLFDKYFSWNPTTGAWITHSSDTVTMKVGRGYIIRAPQYFSTTTPANFTANFIGTPNNGEISYTEFQGSGTTQVWNLIGNPYPSAIDIDLFIGDPDNTEVGGAIYLWTHNTPALDNGSGTFSYTSNDYAVYNSSGGIATAAPNDPNDTTDDDDNNSTPINGHVAAGQSFFIRGLASGTVKFKNTMRIAGNNSNFYKPVATDPAENWQTTGKHRFWINLRNNQGAFNQALVGYIEGATDDIDRLYDAELWGGNYVTIYSLFNQNKLTIQGKALPFNTSDVVPLGYKATIAGTFNISLGGFDGLFEGQDVFLKDNLLNTIHNLKDGNYTFTSAIGTFDNRFEIVYQSEALSTDNPESNPDSIFIYKDSNSTIAVNSGQILIEEIKVYDISGRLLSQEKNINRANTLIRNLPETHQVLIVEVVSVDGFKTTKKIVF</sequence>
<organism evidence="4 5">
    <name type="scientific">Flavobacterium arsenatis</name>
    <dbReference type="NCBI Taxonomy" id="1484332"/>
    <lineage>
        <taxon>Bacteria</taxon>
        <taxon>Pseudomonadati</taxon>
        <taxon>Bacteroidota</taxon>
        <taxon>Flavobacteriia</taxon>
        <taxon>Flavobacteriales</taxon>
        <taxon>Flavobacteriaceae</taxon>
        <taxon>Flavobacterium</taxon>
    </lineage>
</organism>